<dbReference type="PRINTS" id="PR00260">
    <property type="entry name" value="CHEMTRNSDUCR"/>
</dbReference>
<feature type="domain" description="HAMP" evidence="7">
    <location>
        <begin position="228"/>
        <end position="280"/>
    </location>
</feature>
<dbReference type="InterPro" id="IPR004089">
    <property type="entry name" value="MCPsignal_dom"/>
</dbReference>
<name>A0ABN0WL56_9ALTE</name>
<evidence type="ECO:0000256" key="4">
    <source>
        <dbReference type="PROSITE-ProRule" id="PRU00284"/>
    </source>
</evidence>
<evidence type="ECO:0000259" key="7">
    <source>
        <dbReference type="PROSITE" id="PS50885"/>
    </source>
</evidence>
<comment type="caution">
    <text evidence="8">The sequence shown here is derived from an EMBL/GenBank/DDBJ whole genome shotgun (WGS) entry which is preliminary data.</text>
</comment>
<feature type="domain" description="Methyl-accepting transducer" evidence="6">
    <location>
        <begin position="285"/>
        <end position="521"/>
    </location>
</feature>
<evidence type="ECO:0000256" key="2">
    <source>
        <dbReference type="ARBA" id="ARBA00023224"/>
    </source>
</evidence>
<dbReference type="EMBL" id="BAAAEI010000001">
    <property type="protein sequence ID" value="GAA0340949.1"/>
    <property type="molecule type" value="Genomic_DNA"/>
</dbReference>
<keyword evidence="5" id="KW-1133">Transmembrane helix</keyword>
<evidence type="ECO:0000313" key="8">
    <source>
        <dbReference type="EMBL" id="GAA0340949.1"/>
    </source>
</evidence>
<protein>
    <submittedName>
        <fullName evidence="8">Methyl-accepting chemotaxis protein</fullName>
    </submittedName>
</protein>
<sequence length="559" mass="61059">MTIKNLLRIAFGVTIAVAALLLLIVLLLKQNLADSFEAAEYRYQSSHLAKLSATNSSMLTMLARHYVVTLDSQYLNAYNLLVEQIQGNAKWDDGQTTGYLDRLRALGISSDELVYLEESNKLSMALVNTEVAAFELVEPFRHKDITTLDDSERQSWLKAVDMLHNQAYERETKKIKAPVEKFILAIDKSSQQALDNTQASADNFSMLSVLAVVVIIAMLILCYWWLEKRVVHTSRSLIAKAVRIAEGDLTEQISMPGSDELAQLAAAFNLMIDKLSELLGKIRSQAELASKASAVLSDIAQKSAALSEEQNNAIEMISSSVYENSTAVKEVAQNCNEAADSASRADDMTTSGQQTVVQSVGSVEQVSEVLRSATEGLQDLQSSVRDMAAILDVINNIAEQTNLLALNAAIEAARAGDQGRGFAVVADEVRTLAQRTQQSTTEIQSKIDALQSVTKSVSERINNSDQNARLAVDNSQKVGEMLSDIQALVKHINDMNLSIAAASEQQAKVSDDIAERLIIIRDGSEVANQQSRSVSSSSGELLNIAKTLTEEVNRFKLRA</sequence>
<dbReference type="InterPro" id="IPR003660">
    <property type="entry name" value="HAMP_dom"/>
</dbReference>
<comment type="similarity">
    <text evidence="3">Belongs to the methyl-accepting chemotaxis (MCP) protein family.</text>
</comment>
<gene>
    <name evidence="8" type="ORF">GCM10009092_01810</name>
</gene>
<accession>A0ABN0WL56</accession>
<dbReference type="Gene3D" id="1.10.287.950">
    <property type="entry name" value="Methyl-accepting chemotaxis protein"/>
    <property type="match status" value="1"/>
</dbReference>
<organism evidence="8 9">
    <name type="scientific">Bowmanella denitrificans</name>
    <dbReference type="NCBI Taxonomy" id="366582"/>
    <lineage>
        <taxon>Bacteria</taxon>
        <taxon>Pseudomonadati</taxon>
        <taxon>Pseudomonadota</taxon>
        <taxon>Gammaproteobacteria</taxon>
        <taxon>Alteromonadales</taxon>
        <taxon>Alteromonadaceae</taxon>
        <taxon>Bowmanella</taxon>
    </lineage>
</organism>
<keyword evidence="9" id="KW-1185">Reference proteome</keyword>
<keyword evidence="2 4" id="KW-0807">Transducer</keyword>
<evidence type="ECO:0000256" key="3">
    <source>
        <dbReference type="ARBA" id="ARBA00029447"/>
    </source>
</evidence>
<dbReference type="SMART" id="SM00304">
    <property type="entry name" value="HAMP"/>
    <property type="match status" value="1"/>
</dbReference>
<keyword evidence="5" id="KW-0472">Membrane</keyword>
<keyword evidence="5" id="KW-0812">Transmembrane</keyword>
<dbReference type="CDD" id="cd06225">
    <property type="entry name" value="HAMP"/>
    <property type="match status" value="1"/>
</dbReference>
<dbReference type="Proteomes" id="UP001501757">
    <property type="component" value="Unassembled WGS sequence"/>
</dbReference>
<dbReference type="PROSITE" id="PS50111">
    <property type="entry name" value="CHEMOTAXIS_TRANSDUC_2"/>
    <property type="match status" value="1"/>
</dbReference>
<evidence type="ECO:0000259" key="6">
    <source>
        <dbReference type="PROSITE" id="PS50111"/>
    </source>
</evidence>
<proteinExistence type="inferred from homology"/>
<evidence type="ECO:0000256" key="1">
    <source>
        <dbReference type="ARBA" id="ARBA00004370"/>
    </source>
</evidence>
<dbReference type="Pfam" id="PF00015">
    <property type="entry name" value="MCPsignal"/>
    <property type="match status" value="1"/>
</dbReference>
<feature type="transmembrane region" description="Helical" evidence="5">
    <location>
        <begin position="204"/>
        <end position="226"/>
    </location>
</feature>
<dbReference type="PANTHER" id="PTHR32089">
    <property type="entry name" value="METHYL-ACCEPTING CHEMOTAXIS PROTEIN MCPB"/>
    <property type="match status" value="1"/>
</dbReference>
<evidence type="ECO:0000313" key="9">
    <source>
        <dbReference type="Proteomes" id="UP001501757"/>
    </source>
</evidence>
<dbReference type="SUPFAM" id="SSF58104">
    <property type="entry name" value="Methyl-accepting chemotaxis protein (MCP) signaling domain"/>
    <property type="match status" value="1"/>
</dbReference>
<dbReference type="SMART" id="SM00283">
    <property type="entry name" value="MA"/>
    <property type="match status" value="1"/>
</dbReference>
<reference evidence="8 9" key="1">
    <citation type="journal article" date="2019" name="Int. J. Syst. Evol. Microbiol.">
        <title>The Global Catalogue of Microorganisms (GCM) 10K type strain sequencing project: providing services to taxonomists for standard genome sequencing and annotation.</title>
        <authorList>
            <consortium name="The Broad Institute Genomics Platform"/>
            <consortium name="The Broad Institute Genome Sequencing Center for Infectious Disease"/>
            <person name="Wu L."/>
            <person name="Ma J."/>
        </authorList>
    </citation>
    <scope>NUCLEOTIDE SEQUENCE [LARGE SCALE GENOMIC DNA]</scope>
    <source>
        <strain evidence="8 9">JCM 13378</strain>
    </source>
</reference>
<evidence type="ECO:0000256" key="5">
    <source>
        <dbReference type="SAM" id="Phobius"/>
    </source>
</evidence>
<dbReference type="RefSeq" id="WP_343840608.1">
    <property type="nucleotide sequence ID" value="NZ_BAAAEI010000001.1"/>
</dbReference>
<dbReference type="InterPro" id="IPR004090">
    <property type="entry name" value="Chemotax_Me-accpt_rcpt"/>
</dbReference>
<dbReference type="Pfam" id="PF00672">
    <property type="entry name" value="HAMP"/>
    <property type="match status" value="1"/>
</dbReference>
<comment type="subcellular location">
    <subcellularLocation>
        <location evidence="1">Membrane</location>
    </subcellularLocation>
</comment>
<dbReference type="PROSITE" id="PS50885">
    <property type="entry name" value="HAMP"/>
    <property type="match status" value="1"/>
</dbReference>
<dbReference type="Gene3D" id="6.10.340.10">
    <property type="match status" value="1"/>
</dbReference>
<dbReference type="PANTHER" id="PTHR32089:SF120">
    <property type="entry name" value="METHYL-ACCEPTING CHEMOTAXIS PROTEIN TLPQ"/>
    <property type="match status" value="1"/>
</dbReference>